<protein>
    <submittedName>
        <fullName evidence="1">Uncharacterized protein</fullName>
    </submittedName>
</protein>
<comment type="caution">
    <text evidence="1">The sequence shown here is derived from an EMBL/GenBank/DDBJ whole genome shotgun (WGS) entry which is preliminary data.</text>
</comment>
<name>X1NL95_9ZZZZ</name>
<reference evidence="1" key="1">
    <citation type="journal article" date="2014" name="Front. Microbiol.">
        <title>High frequency of phylogenetically diverse reductive dehalogenase-homologous genes in deep subseafloor sedimentary metagenomes.</title>
        <authorList>
            <person name="Kawai M."/>
            <person name="Futagami T."/>
            <person name="Toyoda A."/>
            <person name="Takaki Y."/>
            <person name="Nishi S."/>
            <person name="Hori S."/>
            <person name="Arai W."/>
            <person name="Tsubouchi T."/>
            <person name="Morono Y."/>
            <person name="Uchiyama I."/>
            <person name="Ito T."/>
            <person name="Fujiyama A."/>
            <person name="Inagaki F."/>
            <person name="Takami H."/>
        </authorList>
    </citation>
    <scope>NUCLEOTIDE SEQUENCE</scope>
    <source>
        <strain evidence="1">Expedition CK06-06</strain>
    </source>
</reference>
<feature type="non-terminal residue" evidence="1">
    <location>
        <position position="65"/>
    </location>
</feature>
<organism evidence="1">
    <name type="scientific">marine sediment metagenome</name>
    <dbReference type="NCBI Taxonomy" id="412755"/>
    <lineage>
        <taxon>unclassified sequences</taxon>
        <taxon>metagenomes</taxon>
        <taxon>ecological metagenomes</taxon>
    </lineage>
</organism>
<dbReference type="AlphaFoldDB" id="X1NL95"/>
<accession>X1NL95</accession>
<gene>
    <name evidence="1" type="ORF">S06H3_41377</name>
</gene>
<sequence>MPIYSEKLTIPANTSESKPIPANIILKQKYITKMEVGFPDGCNYLVEIKIQYGIKQFWPEDPDTW</sequence>
<proteinExistence type="predicted"/>
<evidence type="ECO:0000313" key="1">
    <source>
        <dbReference type="EMBL" id="GAI44797.1"/>
    </source>
</evidence>
<dbReference type="EMBL" id="BARV01025491">
    <property type="protein sequence ID" value="GAI44797.1"/>
    <property type="molecule type" value="Genomic_DNA"/>
</dbReference>